<sequence length="34" mass="3970">MSAIRDTKRREDGALMFRSVEWHAFMEAVKSEAL</sequence>
<comment type="caution">
    <text evidence="2">The sequence shown here is derived from an EMBL/GenBank/DDBJ whole genome shotgun (WGS) entry which is preliminary data.</text>
</comment>
<evidence type="ECO:0000313" key="2">
    <source>
        <dbReference type="EMBL" id="MBB6174661.1"/>
    </source>
</evidence>
<gene>
    <name evidence="2" type="ORF">HNR23_004721</name>
</gene>
<dbReference type="Pfam" id="PF04149">
    <property type="entry name" value="DUF397"/>
    <property type="match status" value="1"/>
</dbReference>
<keyword evidence="3" id="KW-1185">Reference proteome</keyword>
<accession>A0A7W9YN97</accession>
<name>A0A7W9YN97_9ACTN</name>
<dbReference type="Proteomes" id="UP000546642">
    <property type="component" value="Unassembled WGS sequence"/>
</dbReference>
<reference evidence="2 3" key="1">
    <citation type="submission" date="2020-08" db="EMBL/GenBank/DDBJ databases">
        <title>Sequencing the genomes of 1000 actinobacteria strains.</title>
        <authorList>
            <person name="Klenk H.-P."/>
        </authorList>
    </citation>
    <scope>NUCLEOTIDE SEQUENCE [LARGE SCALE GENOMIC DNA]</scope>
    <source>
        <strain evidence="2 3">DSM 46659</strain>
    </source>
</reference>
<feature type="domain" description="DUF397" evidence="1">
    <location>
        <begin position="3"/>
        <end position="30"/>
    </location>
</feature>
<organism evidence="2 3">
    <name type="scientific">Nocardiopsis mwathae</name>
    <dbReference type="NCBI Taxonomy" id="1472723"/>
    <lineage>
        <taxon>Bacteria</taxon>
        <taxon>Bacillati</taxon>
        <taxon>Actinomycetota</taxon>
        <taxon>Actinomycetes</taxon>
        <taxon>Streptosporangiales</taxon>
        <taxon>Nocardiopsidaceae</taxon>
        <taxon>Nocardiopsis</taxon>
    </lineage>
</organism>
<evidence type="ECO:0000313" key="3">
    <source>
        <dbReference type="Proteomes" id="UP000546642"/>
    </source>
</evidence>
<protein>
    <recommendedName>
        <fullName evidence="1">DUF397 domain-containing protein</fullName>
    </recommendedName>
</protein>
<evidence type="ECO:0000259" key="1">
    <source>
        <dbReference type="Pfam" id="PF04149"/>
    </source>
</evidence>
<dbReference type="AlphaFoldDB" id="A0A7W9YN97"/>
<proteinExistence type="predicted"/>
<dbReference type="EMBL" id="JACHDS010000001">
    <property type="protein sequence ID" value="MBB6174661.1"/>
    <property type="molecule type" value="Genomic_DNA"/>
</dbReference>
<dbReference type="InterPro" id="IPR007278">
    <property type="entry name" value="DUF397"/>
</dbReference>